<dbReference type="PANTHER" id="PTHR36150">
    <property type="entry name" value="DNA GYRASE INHIBITOR YACG"/>
    <property type="match status" value="1"/>
</dbReference>
<reference evidence="5 6" key="1">
    <citation type="submission" date="2019-02" db="EMBL/GenBank/DDBJ databases">
        <title>Deep-cultivation of Planctomycetes and their phenomic and genomic characterization uncovers novel biology.</title>
        <authorList>
            <person name="Wiegand S."/>
            <person name="Jogler M."/>
            <person name="Boedeker C."/>
            <person name="Pinto D."/>
            <person name="Vollmers J."/>
            <person name="Rivas-Marin E."/>
            <person name="Kohn T."/>
            <person name="Peeters S.H."/>
            <person name="Heuer A."/>
            <person name="Rast P."/>
            <person name="Oberbeckmann S."/>
            <person name="Bunk B."/>
            <person name="Jeske O."/>
            <person name="Meyerdierks A."/>
            <person name="Storesund J.E."/>
            <person name="Kallscheuer N."/>
            <person name="Luecker S."/>
            <person name="Lage O.M."/>
            <person name="Pohl T."/>
            <person name="Merkel B.J."/>
            <person name="Hornburger P."/>
            <person name="Mueller R.-W."/>
            <person name="Bruemmer F."/>
            <person name="Labrenz M."/>
            <person name="Spormann A.M."/>
            <person name="Op Den Camp H."/>
            <person name="Overmann J."/>
            <person name="Amann R."/>
            <person name="Jetten M.S.M."/>
            <person name="Mascher T."/>
            <person name="Medema M.H."/>
            <person name="Devos D.P."/>
            <person name="Kaster A.-K."/>
            <person name="Ovreas L."/>
            <person name="Rohde M."/>
            <person name="Galperin M.Y."/>
            <person name="Jogler C."/>
        </authorList>
    </citation>
    <scope>NUCLEOTIDE SEQUENCE [LARGE SCALE GENOMIC DNA]</scope>
    <source>
        <strain evidence="5 6">CA85</strain>
    </source>
</reference>
<feature type="region of interest" description="Disordered" evidence="4">
    <location>
        <begin position="46"/>
        <end position="68"/>
    </location>
</feature>
<dbReference type="InterPro" id="IPR013088">
    <property type="entry name" value="Znf_NHR/GATA"/>
</dbReference>
<comment type="similarity">
    <text evidence="3">Belongs to the DNA gyrase inhibitor YacG family.</text>
</comment>
<dbReference type="GO" id="GO:0008657">
    <property type="term" value="F:DNA topoisomerase type II (double strand cut, ATP-hydrolyzing) inhibitor activity"/>
    <property type="evidence" value="ECO:0007669"/>
    <property type="project" value="UniProtKB-UniRule"/>
</dbReference>
<dbReference type="Proteomes" id="UP000318053">
    <property type="component" value="Unassembled WGS sequence"/>
</dbReference>
<evidence type="ECO:0000256" key="3">
    <source>
        <dbReference type="HAMAP-Rule" id="MF_00649"/>
    </source>
</evidence>
<dbReference type="GO" id="GO:0008270">
    <property type="term" value="F:zinc ion binding"/>
    <property type="evidence" value="ECO:0007669"/>
    <property type="project" value="UniProtKB-UniRule"/>
</dbReference>
<dbReference type="Gene3D" id="3.30.50.10">
    <property type="entry name" value="Erythroid Transcription Factor GATA-1, subunit A"/>
    <property type="match status" value="1"/>
</dbReference>
<accession>A0A5C5X1V9</accession>
<feature type="binding site" evidence="3">
    <location>
        <position position="30"/>
    </location>
    <ligand>
        <name>Zn(2+)</name>
        <dbReference type="ChEBI" id="CHEBI:29105"/>
    </ligand>
</feature>
<feature type="compositionally biased region" description="Basic and acidic residues" evidence="4">
    <location>
        <begin position="56"/>
        <end position="68"/>
    </location>
</feature>
<comment type="subunit">
    <text evidence="3">Interacts with GyrB.</text>
</comment>
<gene>
    <name evidence="3 5" type="primary">yacG</name>
    <name evidence="5" type="ORF">CA85_44040</name>
</gene>
<comment type="cofactor">
    <cofactor evidence="3">
        <name>Zn(2+)</name>
        <dbReference type="ChEBI" id="CHEBI:29105"/>
    </cofactor>
    <text evidence="3">Binds 1 zinc ion.</text>
</comment>
<dbReference type="SUPFAM" id="SSF57716">
    <property type="entry name" value="Glucocorticoid receptor-like (DNA-binding domain)"/>
    <property type="match status" value="1"/>
</dbReference>
<feature type="binding site" evidence="3">
    <location>
        <position position="11"/>
    </location>
    <ligand>
        <name>Zn(2+)</name>
        <dbReference type="ChEBI" id="CHEBI:29105"/>
    </ligand>
</feature>
<dbReference type="GO" id="GO:0006355">
    <property type="term" value="P:regulation of DNA-templated transcription"/>
    <property type="evidence" value="ECO:0007669"/>
    <property type="project" value="InterPro"/>
</dbReference>
<dbReference type="PANTHER" id="PTHR36150:SF1">
    <property type="entry name" value="DNA GYRASE INHIBITOR YACG"/>
    <property type="match status" value="1"/>
</dbReference>
<evidence type="ECO:0000256" key="4">
    <source>
        <dbReference type="SAM" id="MobiDB-lite"/>
    </source>
</evidence>
<organism evidence="5 6">
    <name type="scientific">Allorhodopirellula solitaria</name>
    <dbReference type="NCBI Taxonomy" id="2527987"/>
    <lineage>
        <taxon>Bacteria</taxon>
        <taxon>Pseudomonadati</taxon>
        <taxon>Planctomycetota</taxon>
        <taxon>Planctomycetia</taxon>
        <taxon>Pirellulales</taxon>
        <taxon>Pirellulaceae</taxon>
        <taxon>Allorhodopirellula</taxon>
    </lineage>
</organism>
<keyword evidence="1 3" id="KW-0479">Metal-binding</keyword>
<keyword evidence="2 3" id="KW-0862">Zinc</keyword>
<name>A0A5C5X1V9_9BACT</name>
<proteinExistence type="inferred from homology"/>
<evidence type="ECO:0000313" key="5">
    <source>
        <dbReference type="EMBL" id="TWT56222.1"/>
    </source>
</evidence>
<dbReference type="Pfam" id="PF03884">
    <property type="entry name" value="YacG"/>
    <property type="match status" value="1"/>
</dbReference>
<dbReference type="HAMAP" id="MF_00649">
    <property type="entry name" value="DNA_gyrase_inhibitor_YacG"/>
    <property type="match status" value="1"/>
</dbReference>
<comment type="caution">
    <text evidence="5">The sequence shown here is derived from an EMBL/GenBank/DDBJ whole genome shotgun (WGS) entry which is preliminary data.</text>
</comment>
<sequence>MKPNPMTCPTCGRKFLSDETPTPPFCTSRCQLIDLGRWFNEEIGVPFEGDAEDTPVEYRDYPDEPPRR</sequence>
<feature type="binding site" evidence="3">
    <location>
        <position position="26"/>
    </location>
    <ligand>
        <name>Zn(2+)</name>
        <dbReference type="ChEBI" id="CHEBI:29105"/>
    </ligand>
</feature>
<feature type="binding site" evidence="3">
    <location>
        <position position="8"/>
    </location>
    <ligand>
        <name>Zn(2+)</name>
        <dbReference type="ChEBI" id="CHEBI:29105"/>
    </ligand>
</feature>
<dbReference type="InterPro" id="IPR005584">
    <property type="entry name" value="DNA_gyrase_inhibitor_YacG"/>
</dbReference>
<evidence type="ECO:0000256" key="2">
    <source>
        <dbReference type="ARBA" id="ARBA00022833"/>
    </source>
</evidence>
<keyword evidence="6" id="KW-1185">Reference proteome</keyword>
<evidence type="ECO:0000313" key="6">
    <source>
        <dbReference type="Proteomes" id="UP000318053"/>
    </source>
</evidence>
<evidence type="ECO:0000256" key="1">
    <source>
        <dbReference type="ARBA" id="ARBA00022723"/>
    </source>
</evidence>
<dbReference type="EMBL" id="SJPK01000015">
    <property type="protein sequence ID" value="TWT56222.1"/>
    <property type="molecule type" value="Genomic_DNA"/>
</dbReference>
<dbReference type="RefSeq" id="WP_246113020.1">
    <property type="nucleotide sequence ID" value="NZ_SJPK01000015.1"/>
</dbReference>
<comment type="function">
    <text evidence="3">Inhibits all the catalytic activities of DNA gyrase by preventing its interaction with DNA. Acts by binding directly to the C-terminal domain of GyrB, which probably disrupts DNA binding by the gyrase.</text>
</comment>
<dbReference type="AlphaFoldDB" id="A0A5C5X1V9"/>
<protein>
    <recommendedName>
        <fullName evidence="3">DNA gyrase inhibitor YacG</fullName>
    </recommendedName>
</protein>